<name>A0A5J5F3A8_9PEZI</name>
<accession>A0A5J5F3A8</accession>
<dbReference type="InterPro" id="IPR058543">
    <property type="entry name" value="Beta-prop_RSE1/DDB1/CPSF1_2nd"/>
</dbReference>
<dbReference type="OrthoDB" id="20774at2759"/>
<dbReference type="Gene3D" id="2.130.10.10">
    <property type="entry name" value="YVTN repeat-like/Quinoprotein amine dehydrogenase"/>
    <property type="match status" value="1"/>
</dbReference>
<protein>
    <submittedName>
        <fullName evidence="2">Mono-functional DNA-alkylating methyl methanesulfonate N-term-domain-containing protein</fullName>
    </submittedName>
</protein>
<sequence length="651" mass="71315">MVFVCRMVFLATALRNNFSDVNCRHIVSTSSYPFVKASEIHSGNASFRNVAFPASGHTEGLVTAWARPFRHPSYFSGAGACDAMYVAMENGSIYYIEIHVQAQPLVQNVVKASYLDCAIGTAFAALDCGLGYDDMIVAGGEMSSGGIYLLNIAPWPIDTRAKPEESVINWTPIFDFELVNLSTGGQGTGNTDRARVFACTGRGDHGAITELRYGIQATAQEPVDYLKGVRALFVLPDVSGDGYFVLSSEPDRSFLCYRTFGREGEWLECNTETSFEFDGPTLAAGPLGPAAPSQSPLWSVQVTPSVITAIPLSQKDLASKIEGDTNMSEVGQRPRRMQRRCENGDTIIAASLHGNYVLLALHHGPDIELVLGSMAVEHDKDEFLKPVSAPVALTDEPTFVDFVEFRDRLMAVVGTRQATLQIFLCDAHDGLIPIKEQNMLNHVPASQPGLTFCESAVMLSTDTASKLFCGLRGGTVVIFDVTTVGTSLQLNRSQEMHFGPVPVRLHMDVRRKDSAFALAGHEVYRFDMPRGSFRGAQLIFVLHDEDIDPMVQAIAQIRSSSEWENVLVCVSNDKIFCADVGRSGKICGRRLRLNETPRRLLFYESLGAFIVACTKSVWSEQGGGKKSFCSLKLIDPETFIIPAPQFDQNHC</sequence>
<evidence type="ECO:0000313" key="2">
    <source>
        <dbReference type="EMBL" id="KAA8910552.1"/>
    </source>
</evidence>
<proteinExistence type="predicted"/>
<evidence type="ECO:0000259" key="1">
    <source>
        <dbReference type="Pfam" id="PF23726"/>
    </source>
</evidence>
<feature type="domain" description="RSE1/DDB1/CPSF1 second beta-propeller" evidence="1">
    <location>
        <begin position="266"/>
        <end position="507"/>
    </location>
</feature>
<comment type="caution">
    <text evidence="2">The sequence shown here is derived from an EMBL/GenBank/DDBJ whole genome shotgun (WGS) entry which is preliminary data.</text>
</comment>
<gene>
    <name evidence="2" type="ORF">FN846DRAFT_897996</name>
</gene>
<evidence type="ECO:0000313" key="3">
    <source>
        <dbReference type="Proteomes" id="UP000326924"/>
    </source>
</evidence>
<dbReference type="EMBL" id="VXIS01000045">
    <property type="protein sequence ID" value="KAA8910552.1"/>
    <property type="molecule type" value="Genomic_DNA"/>
</dbReference>
<organism evidence="2 3">
    <name type="scientific">Sphaerosporella brunnea</name>
    <dbReference type="NCBI Taxonomy" id="1250544"/>
    <lineage>
        <taxon>Eukaryota</taxon>
        <taxon>Fungi</taxon>
        <taxon>Dikarya</taxon>
        <taxon>Ascomycota</taxon>
        <taxon>Pezizomycotina</taxon>
        <taxon>Pezizomycetes</taxon>
        <taxon>Pezizales</taxon>
        <taxon>Pyronemataceae</taxon>
        <taxon>Sphaerosporella</taxon>
    </lineage>
</organism>
<dbReference type="Pfam" id="PF23726">
    <property type="entry name" value="Beta-prop_RSE1_2nd"/>
    <property type="match status" value="1"/>
</dbReference>
<reference evidence="2 3" key="1">
    <citation type="submission" date="2019-09" db="EMBL/GenBank/DDBJ databases">
        <title>Draft genome of the ectomycorrhizal ascomycete Sphaerosporella brunnea.</title>
        <authorList>
            <consortium name="DOE Joint Genome Institute"/>
            <person name="Benucci G.M."/>
            <person name="Marozzi G."/>
            <person name="Antonielli L."/>
            <person name="Sanchez S."/>
            <person name="Marco P."/>
            <person name="Wang X."/>
            <person name="Falini L.B."/>
            <person name="Barry K."/>
            <person name="Haridas S."/>
            <person name="Lipzen A."/>
            <person name="Labutti K."/>
            <person name="Grigoriev I.V."/>
            <person name="Murat C."/>
            <person name="Martin F."/>
            <person name="Albertini E."/>
            <person name="Donnini D."/>
            <person name="Bonito G."/>
        </authorList>
    </citation>
    <scope>NUCLEOTIDE SEQUENCE [LARGE SCALE GENOMIC DNA]</scope>
    <source>
        <strain evidence="2 3">Sb_GMNB300</strain>
    </source>
</reference>
<dbReference type="InterPro" id="IPR050358">
    <property type="entry name" value="RSE1/DDB1/CFT1"/>
</dbReference>
<dbReference type="InParanoid" id="A0A5J5F3A8"/>
<keyword evidence="3" id="KW-1185">Reference proteome</keyword>
<dbReference type="PANTHER" id="PTHR10644">
    <property type="entry name" value="DNA REPAIR/RNA PROCESSING CPSF FAMILY"/>
    <property type="match status" value="1"/>
</dbReference>
<dbReference type="AlphaFoldDB" id="A0A5J5F3A8"/>
<dbReference type="Proteomes" id="UP000326924">
    <property type="component" value="Unassembled WGS sequence"/>
</dbReference>
<dbReference type="InterPro" id="IPR015943">
    <property type="entry name" value="WD40/YVTN_repeat-like_dom_sf"/>
</dbReference>